<dbReference type="AlphaFoldDB" id="A0A0K1ERK9"/>
<organism evidence="5 6">
    <name type="scientific">Chondromyces crocatus</name>
    <dbReference type="NCBI Taxonomy" id="52"/>
    <lineage>
        <taxon>Bacteria</taxon>
        <taxon>Pseudomonadati</taxon>
        <taxon>Myxococcota</taxon>
        <taxon>Polyangia</taxon>
        <taxon>Polyangiales</taxon>
        <taxon>Polyangiaceae</taxon>
        <taxon>Chondromyces</taxon>
    </lineage>
</organism>
<name>A0A0K1ERK9_CHOCO</name>
<evidence type="ECO:0000313" key="5">
    <source>
        <dbReference type="EMBL" id="AKT43253.1"/>
    </source>
</evidence>
<proteinExistence type="predicted"/>
<accession>A0A0K1ERK9</accession>
<dbReference type="SUPFAM" id="SSF48452">
    <property type="entry name" value="TPR-like"/>
    <property type="match status" value="1"/>
</dbReference>
<keyword evidence="1" id="KW-0677">Repeat</keyword>
<dbReference type="STRING" id="52.CMC5_074840"/>
<keyword evidence="6" id="KW-1185">Reference proteome</keyword>
<evidence type="ECO:0000256" key="3">
    <source>
        <dbReference type="PROSITE-ProRule" id="PRU00339"/>
    </source>
</evidence>
<dbReference type="InterPro" id="IPR050498">
    <property type="entry name" value="Ycf3"/>
</dbReference>
<dbReference type="PROSITE" id="PS50005">
    <property type="entry name" value="TPR"/>
    <property type="match status" value="1"/>
</dbReference>
<reference evidence="5 6" key="1">
    <citation type="submission" date="2015-07" db="EMBL/GenBank/DDBJ databases">
        <title>Genome analysis of myxobacterium Chondromyces crocatus Cm c5 reveals a high potential for natural compound synthesis and the genetic basis for the loss of fruiting body formation.</title>
        <authorList>
            <person name="Zaburannyi N."/>
            <person name="Bunk B."/>
            <person name="Maier J."/>
            <person name="Overmann J."/>
            <person name="Mueller R."/>
        </authorList>
    </citation>
    <scope>NUCLEOTIDE SEQUENCE [LARGE SCALE GENOMIC DNA]</scope>
    <source>
        <strain evidence="5 6">Cm c5</strain>
    </source>
</reference>
<gene>
    <name evidence="5" type="ORF">CMC5_074840</name>
</gene>
<dbReference type="InterPro" id="IPR011990">
    <property type="entry name" value="TPR-like_helical_dom_sf"/>
</dbReference>
<dbReference type="PATRIC" id="fig|52.7.peg.8226"/>
<protein>
    <submittedName>
        <fullName evidence="5">Uncharacterized protein</fullName>
    </submittedName>
</protein>
<sequence>MLEAWIAAQGLPHARVETLEALDPRAYLQETAQLDLTLTAAERLRRLAVALEGRLSEAEQPRGWLSLERLYAVAQALDPKDAEVEISRAFTAERCASLVEDRPEVRRRMLGVGRAAALRAIALRPRDAEARVALGMLAYSFRDGSIEEALRWFEEALSLSPALGWARLYRAHCLHDLKRWGEAAQAYEEVNPAFLVGNLAWRLDLLHEQRAWCLLQAGDRAGAVSGFLEVLRRYEREPALAEHQLLKELTAAAEGPLQEELQERFEHLQRALGCSVDREGLEDVSQEEPAVSSPHAGGSSAD</sequence>
<feature type="repeat" description="TPR" evidence="3">
    <location>
        <begin position="130"/>
        <end position="163"/>
    </location>
</feature>
<dbReference type="Proteomes" id="UP000067626">
    <property type="component" value="Chromosome"/>
</dbReference>
<dbReference type="PANTHER" id="PTHR44858">
    <property type="entry name" value="TETRATRICOPEPTIDE REPEAT PROTEIN 6"/>
    <property type="match status" value="1"/>
</dbReference>
<dbReference type="EMBL" id="CP012159">
    <property type="protein sequence ID" value="AKT43253.1"/>
    <property type="molecule type" value="Genomic_DNA"/>
</dbReference>
<dbReference type="Gene3D" id="1.25.40.10">
    <property type="entry name" value="Tetratricopeptide repeat domain"/>
    <property type="match status" value="1"/>
</dbReference>
<feature type="region of interest" description="Disordered" evidence="4">
    <location>
        <begin position="279"/>
        <end position="302"/>
    </location>
</feature>
<evidence type="ECO:0000256" key="2">
    <source>
        <dbReference type="ARBA" id="ARBA00022803"/>
    </source>
</evidence>
<evidence type="ECO:0000256" key="1">
    <source>
        <dbReference type="ARBA" id="ARBA00022737"/>
    </source>
</evidence>
<dbReference type="KEGG" id="ccro:CMC5_074840"/>
<evidence type="ECO:0000313" key="6">
    <source>
        <dbReference type="Proteomes" id="UP000067626"/>
    </source>
</evidence>
<dbReference type="InterPro" id="IPR019734">
    <property type="entry name" value="TPR_rpt"/>
</dbReference>
<keyword evidence="2 3" id="KW-0802">TPR repeat</keyword>
<dbReference type="PANTHER" id="PTHR44858:SF1">
    <property type="entry name" value="UDP-N-ACETYLGLUCOSAMINE--PEPTIDE N-ACETYLGLUCOSAMINYLTRANSFERASE SPINDLY-RELATED"/>
    <property type="match status" value="1"/>
</dbReference>
<evidence type="ECO:0000256" key="4">
    <source>
        <dbReference type="SAM" id="MobiDB-lite"/>
    </source>
</evidence>